<proteinExistence type="predicted"/>
<gene>
    <name evidence="1" type="ORF">SAMN05444414_10649</name>
</gene>
<keyword evidence="2" id="KW-1185">Reference proteome</keyword>
<evidence type="ECO:0000313" key="2">
    <source>
        <dbReference type="Proteomes" id="UP000184191"/>
    </source>
</evidence>
<dbReference type="EMBL" id="FRBN01000006">
    <property type="protein sequence ID" value="SHL15008.1"/>
    <property type="molecule type" value="Genomic_DNA"/>
</dbReference>
<organism evidence="1 2">
    <name type="scientific">Roseovarius marisflavi</name>
    <dbReference type="NCBI Taxonomy" id="1054996"/>
    <lineage>
        <taxon>Bacteria</taxon>
        <taxon>Pseudomonadati</taxon>
        <taxon>Pseudomonadota</taxon>
        <taxon>Alphaproteobacteria</taxon>
        <taxon>Rhodobacterales</taxon>
        <taxon>Roseobacteraceae</taxon>
        <taxon>Roseovarius</taxon>
    </lineage>
</organism>
<dbReference type="STRING" id="1054996.SAMN05444414_10649"/>
<accession>A0A1M6Y9X3</accession>
<name>A0A1M6Y9X3_9RHOB</name>
<reference evidence="2" key="1">
    <citation type="submission" date="2016-11" db="EMBL/GenBank/DDBJ databases">
        <authorList>
            <person name="Varghese N."/>
            <person name="Submissions S."/>
        </authorList>
    </citation>
    <scope>NUCLEOTIDE SEQUENCE [LARGE SCALE GENOMIC DNA]</scope>
    <source>
        <strain evidence="2">DSM 29327</strain>
    </source>
</reference>
<dbReference type="AlphaFoldDB" id="A0A1M6Y9X3"/>
<dbReference type="Proteomes" id="UP000184191">
    <property type="component" value="Unassembled WGS sequence"/>
</dbReference>
<sequence length="41" mass="4661">MPKYGNPNPTSQLKIAKSKSYHGPNHFMLTDSSSFDYIWAT</sequence>
<evidence type="ECO:0000313" key="1">
    <source>
        <dbReference type="EMBL" id="SHL15008.1"/>
    </source>
</evidence>
<protein>
    <submittedName>
        <fullName evidence="1">Uncharacterized protein</fullName>
    </submittedName>
</protein>